<feature type="compositionally biased region" description="Basic and acidic residues" evidence="1">
    <location>
        <begin position="96"/>
        <end position="108"/>
    </location>
</feature>
<organism evidence="2">
    <name type="scientific">Mesocestoides corti</name>
    <name type="common">Flatworm</name>
    <dbReference type="NCBI Taxonomy" id="53468"/>
    <lineage>
        <taxon>Eukaryota</taxon>
        <taxon>Metazoa</taxon>
        <taxon>Spiralia</taxon>
        <taxon>Lophotrochozoa</taxon>
        <taxon>Platyhelminthes</taxon>
        <taxon>Cestoda</taxon>
        <taxon>Eucestoda</taxon>
        <taxon>Cyclophyllidea</taxon>
        <taxon>Mesocestoididae</taxon>
        <taxon>Mesocestoides</taxon>
    </lineage>
</organism>
<protein>
    <submittedName>
        <fullName evidence="2">Uncharacterized protein</fullName>
    </submittedName>
</protein>
<accession>A0A5K3G2Q2</accession>
<reference evidence="2" key="1">
    <citation type="submission" date="2019-11" db="UniProtKB">
        <authorList>
            <consortium name="WormBaseParasite"/>
        </authorList>
    </citation>
    <scope>IDENTIFICATION</scope>
</reference>
<evidence type="ECO:0000256" key="1">
    <source>
        <dbReference type="SAM" id="MobiDB-lite"/>
    </source>
</evidence>
<dbReference type="AlphaFoldDB" id="A0A5K3G2Q2"/>
<dbReference type="WBParaSite" id="MCU_012393-RA">
    <property type="protein sequence ID" value="MCU_012393-RA"/>
    <property type="gene ID" value="MCU_012393"/>
</dbReference>
<name>A0A5K3G2Q2_MESCO</name>
<feature type="region of interest" description="Disordered" evidence="1">
    <location>
        <begin position="79"/>
        <end position="108"/>
    </location>
</feature>
<evidence type="ECO:0000313" key="2">
    <source>
        <dbReference type="WBParaSite" id="MCU_012393-RA"/>
    </source>
</evidence>
<proteinExistence type="predicted"/>
<sequence length="108" mass="12184">MMGCLLLRRDVPLARANDSKGARSYVRSANEQQTYDVDDGIFHGFTCQCRKEMALPTCGERNQPCRRRVEVDNAQLGWLQLGDKPPPLNPNRLGKRKTDGRPSAIARE</sequence>